<name>A0A6J4UAT9_9BACT</name>
<gene>
    <name evidence="2" type="ORF">AVDCRST_MAG88-365</name>
</gene>
<evidence type="ECO:0000256" key="1">
    <source>
        <dbReference type="SAM" id="MobiDB-lite"/>
    </source>
</evidence>
<feature type="region of interest" description="Disordered" evidence="1">
    <location>
        <begin position="60"/>
        <end position="108"/>
    </location>
</feature>
<sequence length="108" mass="11379">MGAVVSGRRRRPGQYTVPEVARQLGISERAVRLRIEVGTLSAIRDGRQWWVTLPGLDEAVVSGSQSGSRSGREGGSRSGSDAPPDDEAPSPGPPAEPLDAAYRVTPAE</sequence>
<dbReference type="EMBL" id="CADCWM010000116">
    <property type="protein sequence ID" value="CAA9545457.1"/>
    <property type="molecule type" value="Genomic_DNA"/>
</dbReference>
<evidence type="ECO:0008006" key="3">
    <source>
        <dbReference type="Google" id="ProtNLM"/>
    </source>
</evidence>
<evidence type="ECO:0000313" key="2">
    <source>
        <dbReference type="EMBL" id="CAA9545457.1"/>
    </source>
</evidence>
<proteinExistence type="predicted"/>
<dbReference type="AlphaFoldDB" id="A0A6J4UAT9"/>
<reference evidence="2" key="1">
    <citation type="submission" date="2020-02" db="EMBL/GenBank/DDBJ databases">
        <authorList>
            <person name="Meier V. D."/>
        </authorList>
    </citation>
    <scope>NUCLEOTIDE SEQUENCE</scope>
    <source>
        <strain evidence="2">AVDCRST_MAG88</strain>
    </source>
</reference>
<accession>A0A6J4UAT9</accession>
<protein>
    <recommendedName>
        <fullName evidence="3">Helix-turn-helix domain-containing protein</fullName>
    </recommendedName>
</protein>
<feature type="non-terminal residue" evidence="2">
    <location>
        <position position="108"/>
    </location>
</feature>
<organism evidence="2">
    <name type="scientific">uncultured Thermomicrobiales bacterium</name>
    <dbReference type="NCBI Taxonomy" id="1645740"/>
    <lineage>
        <taxon>Bacteria</taxon>
        <taxon>Pseudomonadati</taxon>
        <taxon>Thermomicrobiota</taxon>
        <taxon>Thermomicrobia</taxon>
        <taxon>Thermomicrobiales</taxon>
        <taxon>environmental samples</taxon>
    </lineage>
</organism>